<dbReference type="SUPFAM" id="SSF54928">
    <property type="entry name" value="RNA-binding domain, RBD"/>
    <property type="match status" value="1"/>
</dbReference>
<keyword evidence="5" id="KW-1185">Reference proteome</keyword>
<evidence type="ECO:0000259" key="3">
    <source>
        <dbReference type="PROSITE" id="PS50102"/>
    </source>
</evidence>
<sequence>MSRPVNPKCVFVGNIPYDASEKELIEIFSEVGPIISFRLVVDRDSKKPKGYGFCKYAYSKTALSAIRNLNNRELNKRTLRVSYCKTSYAYIDKALMKEIMIQQQIQQIQSNTQKNYLRQKKEVKYKKSHDFDLLDQLEERILSKQMNKKDKHKIRNNNNNKYVNKVQLYSDRKLNSFRKYTVNEHALYIDPSLKKQNLIIRLVNILFILVFKVMLLVSVYYLHLDVIEIVNLELQKMKLQESEKSTQIYIFLYLIILFFKLINCTTSP</sequence>
<keyword evidence="2" id="KW-0472">Membrane</keyword>
<dbReference type="STRING" id="361077.A0A151ZJD2"/>
<dbReference type="PANTHER" id="PTHR45735:SF2">
    <property type="entry name" value="CLEAVAGE STIMULATION FACTOR SUBUNIT 2"/>
    <property type="match status" value="1"/>
</dbReference>
<dbReference type="PROSITE" id="PS50102">
    <property type="entry name" value="RRM"/>
    <property type="match status" value="1"/>
</dbReference>
<dbReference type="Pfam" id="PF00076">
    <property type="entry name" value="RRM_1"/>
    <property type="match status" value="1"/>
</dbReference>
<dbReference type="OrthoDB" id="272703at2759"/>
<feature type="transmembrane region" description="Helical" evidence="2">
    <location>
        <begin position="246"/>
        <end position="262"/>
    </location>
</feature>
<evidence type="ECO:0000256" key="1">
    <source>
        <dbReference type="PROSITE-ProRule" id="PRU00176"/>
    </source>
</evidence>
<keyword evidence="1" id="KW-0694">RNA-binding</keyword>
<keyword evidence="2" id="KW-1133">Transmembrane helix</keyword>
<accession>A0A151ZJD2</accession>
<evidence type="ECO:0000256" key="2">
    <source>
        <dbReference type="SAM" id="Phobius"/>
    </source>
</evidence>
<protein>
    <submittedName>
        <fullName evidence="4">RNA-binding region RNP-1 domain-containing protein</fullName>
    </submittedName>
</protein>
<gene>
    <name evidence="4" type="ORF">DLAC_04909</name>
</gene>
<evidence type="ECO:0000313" key="4">
    <source>
        <dbReference type="EMBL" id="KYQ94009.1"/>
    </source>
</evidence>
<dbReference type="Gene3D" id="3.30.70.330">
    <property type="match status" value="1"/>
</dbReference>
<dbReference type="InterPro" id="IPR000504">
    <property type="entry name" value="RRM_dom"/>
</dbReference>
<dbReference type="CDD" id="cd12398">
    <property type="entry name" value="RRM_CSTF2_RNA15_like"/>
    <property type="match status" value="1"/>
</dbReference>
<feature type="domain" description="RRM" evidence="3">
    <location>
        <begin position="8"/>
        <end position="86"/>
    </location>
</feature>
<proteinExistence type="predicted"/>
<feature type="transmembrane region" description="Helical" evidence="2">
    <location>
        <begin position="202"/>
        <end position="222"/>
    </location>
</feature>
<organism evidence="4 5">
    <name type="scientific">Tieghemostelium lacteum</name>
    <name type="common">Slime mold</name>
    <name type="synonym">Dictyostelium lacteum</name>
    <dbReference type="NCBI Taxonomy" id="361077"/>
    <lineage>
        <taxon>Eukaryota</taxon>
        <taxon>Amoebozoa</taxon>
        <taxon>Evosea</taxon>
        <taxon>Eumycetozoa</taxon>
        <taxon>Dictyostelia</taxon>
        <taxon>Dictyosteliales</taxon>
        <taxon>Raperosteliaceae</taxon>
        <taxon>Tieghemostelium</taxon>
    </lineage>
</organism>
<dbReference type="SMART" id="SM00360">
    <property type="entry name" value="RRM"/>
    <property type="match status" value="1"/>
</dbReference>
<dbReference type="Proteomes" id="UP000076078">
    <property type="component" value="Unassembled WGS sequence"/>
</dbReference>
<dbReference type="GO" id="GO:0005847">
    <property type="term" value="C:mRNA cleavage and polyadenylation specificity factor complex"/>
    <property type="evidence" value="ECO:0007669"/>
    <property type="project" value="TreeGrafter"/>
</dbReference>
<dbReference type="InterPro" id="IPR012677">
    <property type="entry name" value="Nucleotide-bd_a/b_plait_sf"/>
</dbReference>
<dbReference type="GO" id="GO:0003729">
    <property type="term" value="F:mRNA binding"/>
    <property type="evidence" value="ECO:0007669"/>
    <property type="project" value="TreeGrafter"/>
</dbReference>
<dbReference type="AlphaFoldDB" id="A0A151ZJD2"/>
<dbReference type="InParanoid" id="A0A151ZJD2"/>
<dbReference type="EMBL" id="LODT01000023">
    <property type="protein sequence ID" value="KYQ94009.1"/>
    <property type="molecule type" value="Genomic_DNA"/>
</dbReference>
<keyword evidence="2" id="KW-0812">Transmembrane</keyword>
<name>A0A151ZJD2_TIELA</name>
<dbReference type="PANTHER" id="PTHR45735">
    <property type="entry name" value="CLEAVAGE STIMULATION FACTOR SUBUNIT 2"/>
    <property type="match status" value="1"/>
</dbReference>
<reference evidence="4 5" key="1">
    <citation type="submission" date="2015-12" db="EMBL/GenBank/DDBJ databases">
        <title>Dictyostelia acquired genes for synthesis and detection of signals that induce cell-type specialization by lateral gene transfer from prokaryotes.</title>
        <authorList>
            <person name="Gloeckner G."/>
            <person name="Schaap P."/>
        </authorList>
    </citation>
    <scope>NUCLEOTIDE SEQUENCE [LARGE SCALE GENOMIC DNA]</scope>
    <source>
        <strain evidence="4 5">TK</strain>
    </source>
</reference>
<evidence type="ECO:0000313" key="5">
    <source>
        <dbReference type="Proteomes" id="UP000076078"/>
    </source>
</evidence>
<dbReference type="InterPro" id="IPR035979">
    <property type="entry name" value="RBD_domain_sf"/>
</dbReference>
<comment type="caution">
    <text evidence="4">The sequence shown here is derived from an EMBL/GenBank/DDBJ whole genome shotgun (WGS) entry which is preliminary data.</text>
</comment>